<evidence type="ECO:0000256" key="2">
    <source>
        <dbReference type="SAM" id="SignalP"/>
    </source>
</evidence>
<accession>A0ABV9QUR4</accession>
<comment type="caution">
    <text evidence="3">The sequence shown here is derived from an EMBL/GenBank/DDBJ whole genome shotgun (WGS) entry which is preliminary data.</text>
</comment>
<keyword evidence="4" id="KW-1185">Reference proteome</keyword>
<sequence length="231" mass="25144">MIRGFRPSRHALAVALALFLCSGSASARDEEYQRLSDRIDRLAGDPVLGQRAPAQLDRARAALAEFKEAGRRDREKLVYLVERRIDTAQAAAEADYLENQRTELQRENDRLQLAIARRDAAQARAELERQRLQSQIRAEEAERLAREAEAARAEGAQAAQAAEAARAEASQAKRMADAQARATALARKEAELEAALSGKAPKADAQAKPKSKPAAKPAPKPKKVPPASGQP</sequence>
<protein>
    <submittedName>
        <fullName evidence="3">Uncharacterized protein</fullName>
    </submittedName>
</protein>
<dbReference type="EMBL" id="JBHSHD010000008">
    <property type="protein sequence ID" value="MFC4820781.1"/>
    <property type="molecule type" value="Genomic_DNA"/>
</dbReference>
<feature type="compositionally biased region" description="Low complexity" evidence="1">
    <location>
        <begin position="153"/>
        <end position="185"/>
    </location>
</feature>
<name>A0ABV9QUR4_9GAMM</name>
<dbReference type="RefSeq" id="WP_380020795.1">
    <property type="nucleotide sequence ID" value="NZ_JBHSHD010000008.1"/>
</dbReference>
<feature type="compositionally biased region" description="Basic residues" evidence="1">
    <location>
        <begin position="209"/>
        <end position="223"/>
    </location>
</feature>
<feature type="region of interest" description="Disordered" evidence="1">
    <location>
        <begin position="147"/>
        <end position="231"/>
    </location>
</feature>
<feature type="signal peptide" evidence="2">
    <location>
        <begin position="1"/>
        <end position="27"/>
    </location>
</feature>
<organism evidence="3 4">
    <name type="scientific">Dokdonella ginsengisoli</name>
    <dbReference type="NCBI Taxonomy" id="363846"/>
    <lineage>
        <taxon>Bacteria</taxon>
        <taxon>Pseudomonadati</taxon>
        <taxon>Pseudomonadota</taxon>
        <taxon>Gammaproteobacteria</taxon>
        <taxon>Lysobacterales</taxon>
        <taxon>Rhodanobacteraceae</taxon>
        <taxon>Dokdonella</taxon>
    </lineage>
</organism>
<feature type="chain" id="PRO_5046242074" evidence="2">
    <location>
        <begin position="28"/>
        <end position="231"/>
    </location>
</feature>
<keyword evidence="2" id="KW-0732">Signal</keyword>
<proteinExistence type="predicted"/>
<reference evidence="4" key="1">
    <citation type="journal article" date="2019" name="Int. J. Syst. Evol. Microbiol.">
        <title>The Global Catalogue of Microorganisms (GCM) 10K type strain sequencing project: providing services to taxonomists for standard genome sequencing and annotation.</title>
        <authorList>
            <consortium name="The Broad Institute Genomics Platform"/>
            <consortium name="The Broad Institute Genome Sequencing Center for Infectious Disease"/>
            <person name="Wu L."/>
            <person name="Ma J."/>
        </authorList>
    </citation>
    <scope>NUCLEOTIDE SEQUENCE [LARGE SCALE GENOMIC DNA]</scope>
    <source>
        <strain evidence="4">CCUG 30340</strain>
    </source>
</reference>
<gene>
    <name evidence="3" type="ORF">ACFO6Q_10625</name>
</gene>
<evidence type="ECO:0000313" key="4">
    <source>
        <dbReference type="Proteomes" id="UP001595886"/>
    </source>
</evidence>
<evidence type="ECO:0000313" key="3">
    <source>
        <dbReference type="EMBL" id="MFC4820781.1"/>
    </source>
</evidence>
<evidence type="ECO:0000256" key="1">
    <source>
        <dbReference type="SAM" id="MobiDB-lite"/>
    </source>
</evidence>
<dbReference type="Proteomes" id="UP001595886">
    <property type="component" value="Unassembled WGS sequence"/>
</dbReference>